<evidence type="ECO:0000313" key="1">
    <source>
        <dbReference type="Ensembl" id="ENSPSMP00000037261.1"/>
    </source>
</evidence>
<keyword evidence="2" id="KW-1185">Reference proteome</keyword>
<sequence>GLYGIMTRQKISQHPEWFNVNNKIQITLIYLAHSNLRLLGSGNPPASASRVAGTTGMRHHARLIFLYIFLAVRRISFYV</sequence>
<organism evidence="1 2">
    <name type="scientific">Prolemur simus</name>
    <name type="common">Greater bamboo lemur</name>
    <name type="synonym">Hapalemur simus</name>
    <dbReference type="NCBI Taxonomy" id="1328070"/>
    <lineage>
        <taxon>Eukaryota</taxon>
        <taxon>Metazoa</taxon>
        <taxon>Chordata</taxon>
        <taxon>Craniata</taxon>
        <taxon>Vertebrata</taxon>
        <taxon>Euteleostomi</taxon>
        <taxon>Mammalia</taxon>
        <taxon>Eutheria</taxon>
        <taxon>Euarchontoglires</taxon>
        <taxon>Primates</taxon>
        <taxon>Strepsirrhini</taxon>
        <taxon>Lemuriformes</taxon>
        <taxon>Lemuridae</taxon>
        <taxon>Prolemur</taxon>
    </lineage>
</organism>
<dbReference type="Proteomes" id="UP000694414">
    <property type="component" value="Unplaced"/>
</dbReference>
<dbReference type="GeneTree" id="ENSGT00960000189641"/>
<dbReference type="PRINTS" id="PR02045">
    <property type="entry name" value="F138DOMAIN"/>
</dbReference>
<proteinExistence type="predicted"/>
<dbReference type="AlphaFoldDB" id="A0A8C9B6F9"/>
<reference evidence="1" key="1">
    <citation type="submission" date="2025-08" db="UniProtKB">
        <authorList>
            <consortium name="Ensembl"/>
        </authorList>
    </citation>
    <scope>IDENTIFICATION</scope>
</reference>
<dbReference type="Ensembl" id="ENSPSMT00000042920.1">
    <property type="protein sequence ID" value="ENSPSMP00000037261.1"/>
    <property type="gene ID" value="ENSPSMG00000025619.1"/>
</dbReference>
<dbReference type="PANTHER" id="PTHR12138:SF162">
    <property type="entry name" value="CHROMOSOME UNDETERMINED SCAFFOLD_275, WHOLE GENOME SHOTGUN SEQUENCE"/>
    <property type="match status" value="1"/>
</dbReference>
<accession>A0A8C9B6F9</accession>
<dbReference type="PANTHER" id="PTHR12138">
    <property type="entry name" value="PRIMATE-EXPANDED PROTEIN FAMILY"/>
    <property type="match status" value="1"/>
</dbReference>
<evidence type="ECO:0000313" key="2">
    <source>
        <dbReference type="Proteomes" id="UP000694414"/>
    </source>
</evidence>
<protein>
    <submittedName>
        <fullName evidence="1">Uncharacterized protein</fullName>
    </submittedName>
</protein>
<name>A0A8C9B6F9_PROSS</name>
<reference evidence="1" key="2">
    <citation type="submission" date="2025-09" db="UniProtKB">
        <authorList>
            <consortium name="Ensembl"/>
        </authorList>
    </citation>
    <scope>IDENTIFICATION</scope>
</reference>